<dbReference type="SUPFAM" id="SSF49464">
    <property type="entry name" value="Carboxypeptidase regulatory domain-like"/>
    <property type="match status" value="1"/>
</dbReference>
<keyword evidence="3" id="KW-1185">Reference proteome</keyword>
<organism evidence="2 3">
    <name type="scientific">Aureibacter tunicatorum</name>
    <dbReference type="NCBI Taxonomy" id="866807"/>
    <lineage>
        <taxon>Bacteria</taxon>
        <taxon>Pseudomonadati</taxon>
        <taxon>Bacteroidota</taxon>
        <taxon>Cytophagia</taxon>
        <taxon>Cytophagales</taxon>
        <taxon>Persicobacteraceae</taxon>
        <taxon>Aureibacter</taxon>
    </lineage>
</organism>
<evidence type="ECO:0000313" key="2">
    <source>
        <dbReference type="EMBL" id="MDR6239488.1"/>
    </source>
</evidence>
<proteinExistence type="predicted"/>
<dbReference type="EMBL" id="JAVDQD010000002">
    <property type="protein sequence ID" value="MDR6239488.1"/>
    <property type="molecule type" value="Genomic_DNA"/>
</dbReference>
<dbReference type="InterPro" id="IPR008969">
    <property type="entry name" value="CarboxyPept-like_regulatory"/>
</dbReference>
<sequence length="258" mass="29857">MNRFILFFLLLFSSLNSAFSQGVQEFEVKGKVTDFEGTPIDSALVSLYYSDFSPAYTVYSDQDGNYKLTGVKKGTYLAMYVLRPEEYPRRNAVAPEDMRLEFWAWNVIVDENLTINPRYHRLELYGLNAFTVNGGGSRLWLYVRPMSLGKLIKYESDIYTDKAKLEKKVDINVYPEHFKAEVFIDDKQVEVKSMQKIEELPANESGAAVVGYMINVDFKPSNSREKPYVIKVVGENTEFNEKGENILFYKYGNYEFKK</sequence>
<feature type="chain" id="PRO_5042052462" description="Carboxypeptidase regulatory-like domain-containing protein" evidence="1">
    <location>
        <begin position="19"/>
        <end position="258"/>
    </location>
</feature>
<dbReference type="Pfam" id="PF13620">
    <property type="entry name" value="CarboxypepD_reg"/>
    <property type="match status" value="1"/>
</dbReference>
<comment type="caution">
    <text evidence="2">The sequence shown here is derived from an EMBL/GenBank/DDBJ whole genome shotgun (WGS) entry which is preliminary data.</text>
</comment>
<name>A0AAE4BT50_9BACT</name>
<evidence type="ECO:0008006" key="4">
    <source>
        <dbReference type="Google" id="ProtNLM"/>
    </source>
</evidence>
<reference evidence="2" key="1">
    <citation type="submission" date="2023-07" db="EMBL/GenBank/DDBJ databases">
        <title>Genomic Encyclopedia of Type Strains, Phase IV (KMG-IV): sequencing the most valuable type-strain genomes for metagenomic binning, comparative biology and taxonomic classification.</title>
        <authorList>
            <person name="Goeker M."/>
        </authorList>
    </citation>
    <scope>NUCLEOTIDE SEQUENCE</scope>
    <source>
        <strain evidence="2">DSM 26174</strain>
    </source>
</reference>
<accession>A0AAE4BT50</accession>
<dbReference type="RefSeq" id="WP_309939154.1">
    <property type="nucleotide sequence ID" value="NZ_AP025305.1"/>
</dbReference>
<dbReference type="Gene3D" id="2.60.40.10">
    <property type="entry name" value="Immunoglobulins"/>
    <property type="match status" value="1"/>
</dbReference>
<keyword evidence="1" id="KW-0732">Signal</keyword>
<dbReference type="Proteomes" id="UP001185092">
    <property type="component" value="Unassembled WGS sequence"/>
</dbReference>
<dbReference type="InterPro" id="IPR013783">
    <property type="entry name" value="Ig-like_fold"/>
</dbReference>
<feature type="signal peptide" evidence="1">
    <location>
        <begin position="1"/>
        <end position="18"/>
    </location>
</feature>
<evidence type="ECO:0000256" key="1">
    <source>
        <dbReference type="SAM" id="SignalP"/>
    </source>
</evidence>
<evidence type="ECO:0000313" key="3">
    <source>
        <dbReference type="Proteomes" id="UP001185092"/>
    </source>
</evidence>
<gene>
    <name evidence="2" type="ORF">HNQ88_002525</name>
</gene>
<protein>
    <recommendedName>
        <fullName evidence="4">Carboxypeptidase regulatory-like domain-containing protein</fullName>
    </recommendedName>
</protein>
<dbReference type="AlphaFoldDB" id="A0AAE4BT50"/>